<dbReference type="GO" id="GO:0009773">
    <property type="term" value="P:photosynthetic electron transport in photosystem I"/>
    <property type="evidence" value="ECO:0007669"/>
    <property type="project" value="InterPro"/>
</dbReference>
<name>A0AAV3P8T4_LITER</name>
<comment type="caution">
    <text evidence="2">The sequence shown here is derived from an EMBL/GenBank/DDBJ whole genome shotgun (WGS) entry which is preliminary data.</text>
</comment>
<reference evidence="2 3" key="1">
    <citation type="submission" date="2024-01" db="EMBL/GenBank/DDBJ databases">
        <title>The complete chloroplast genome sequence of Lithospermum erythrorhizon: insights into the phylogenetic relationship among Boraginaceae species and the maternal lineages of purple gromwells.</title>
        <authorList>
            <person name="Okada T."/>
            <person name="Watanabe K."/>
        </authorList>
    </citation>
    <scope>NUCLEOTIDE SEQUENCE [LARGE SCALE GENOMIC DNA]</scope>
</reference>
<sequence length="131" mass="14677">MSTIKSFPIIKAELSNNNLSSDNTPNHTTSRTKNGNLKPLSSKAPPFPNLKQKQVQTQQPSIAEIEKLIGAGVFRDRDTERESELEKTLFDKMLTNSFGEEEGSVEKQLREAGEWIIHKTETTSQSNGNFI</sequence>
<protein>
    <submittedName>
        <fullName evidence="2">Uncharacterized protein</fullName>
    </submittedName>
</protein>
<dbReference type="AlphaFoldDB" id="A0AAV3P8T4"/>
<accession>A0AAV3P8T4</accession>
<feature type="region of interest" description="Disordered" evidence="1">
    <location>
        <begin position="14"/>
        <end position="59"/>
    </location>
</feature>
<feature type="compositionally biased region" description="Polar residues" evidence="1">
    <location>
        <begin position="14"/>
        <end position="35"/>
    </location>
</feature>
<organism evidence="2 3">
    <name type="scientific">Lithospermum erythrorhizon</name>
    <name type="common">Purple gromwell</name>
    <name type="synonym">Lithospermum officinale var. erythrorhizon</name>
    <dbReference type="NCBI Taxonomy" id="34254"/>
    <lineage>
        <taxon>Eukaryota</taxon>
        <taxon>Viridiplantae</taxon>
        <taxon>Streptophyta</taxon>
        <taxon>Embryophyta</taxon>
        <taxon>Tracheophyta</taxon>
        <taxon>Spermatophyta</taxon>
        <taxon>Magnoliopsida</taxon>
        <taxon>eudicotyledons</taxon>
        <taxon>Gunneridae</taxon>
        <taxon>Pentapetalae</taxon>
        <taxon>asterids</taxon>
        <taxon>lamiids</taxon>
        <taxon>Boraginales</taxon>
        <taxon>Boraginaceae</taxon>
        <taxon>Boraginoideae</taxon>
        <taxon>Lithospermeae</taxon>
        <taxon>Lithospermum</taxon>
    </lineage>
</organism>
<dbReference type="InterPro" id="IPR038931">
    <property type="entry name" value="CRR3"/>
</dbReference>
<dbReference type="EMBL" id="BAABME010016940">
    <property type="protein sequence ID" value="GAA0148094.1"/>
    <property type="molecule type" value="Genomic_DNA"/>
</dbReference>
<dbReference type="Proteomes" id="UP001454036">
    <property type="component" value="Unassembled WGS sequence"/>
</dbReference>
<dbReference type="PANTHER" id="PTHR36340">
    <property type="entry name" value="NAD(P)H DEHYDROGENASE SUBUNIT CRR3, CHLOROPLASTIC-RELATED"/>
    <property type="match status" value="1"/>
</dbReference>
<gene>
    <name evidence="2" type="ORF">LIER_36650</name>
</gene>
<dbReference type="PANTHER" id="PTHR36340:SF1">
    <property type="entry name" value="NAD(P)H DEHYDROGENASE SUBUNIT CRR3, CHLOROPLASTIC-RELATED"/>
    <property type="match status" value="1"/>
</dbReference>
<evidence type="ECO:0000256" key="1">
    <source>
        <dbReference type="SAM" id="MobiDB-lite"/>
    </source>
</evidence>
<proteinExistence type="predicted"/>
<keyword evidence="3" id="KW-1185">Reference proteome</keyword>
<evidence type="ECO:0000313" key="2">
    <source>
        <dbReference type="EMBL" id="GAA0148094.1"/>
    </source>
</evidence>
<evidence type="ECO:0000313" key="3">
    <source>
        <dbReference type="Proteomes" id="UP001454036"/>
    </source>
</evidence>
<dbReference type="GO" id="GO:0009535">
    <property type="term" value="C:chloroplast thylakoid membrane"/>
    <property type="evidence" value="ECO:0007669"/>
    <property type="project" value="InterPro"/>
</dbReference>
<dbReference type="GO" id="GO:0010598">
    <property type="term" value="C:NAD(P)H dehydrogenase complex (plastoquinone)"/>
    <property type="evidence" value="ECO:0007669"/>
    <property type="project" value="InterPro"/>
</dbReference>